<name>A0A3P7N496_DIBLA</name>
<reference evidence="1 2" key="1">
    <citation type="submission" date="2018-11" db="EMBL/GenBank/DDBJ databases">
        <authorList>
            <consortium name="Pathogen Informatics"/>
        </authorList>
    </citation>
    <scope>NUCLEOTIDE SEQUENCE [LARGE SCALE GENOMIC DNA]</scope>
</reference>
<dbReference type="AlphaFoldDB" id="A0A3P7N496"/>
<gene>
    <name evidence="1" type="ORF">DILT_LOCUS17253</name>
</gene>
<protein>
    <submittedName>
        <fullName evidence="1">Uncharacterized protein</fullName>
    </submittedName>
</protein>
<keyword evidence="2" id="KW-1185">Reference proteome</keyword>
<evidence type="ECO:0000313" key="2">
    <source>
        <dbReference type="Proteomes" id="UP000281553"/>
    </source>
</evidence>
<evidence type="ECO:0000313" key="1">
    <source>
        <dbReference type="EMBL" id="VDN37175.1"/>
    </source>
</evidence>
<accession>A0A3P7N496</accession>
<proteinExistence type="predicted"/>
<dbReference type="EMBL" id="UYRU01090400">
    <property type="protein sequence ID" value="VDN37175.1"/>
    <property type="molecule type" value="Genomic_DNA"/>
</dbReference>
<dbReference type="Proteomes" id="UP000281553">
    <property type="component" value="Unassembled WGS sequence"/>
</dbReference>
<sequence>MNDGIVRSVCSSQQHPTMSPFIDATTGTACTIALTSGNELNPKAAPPPAVAPFRCSTQEAVVRLVKDLEHTQQLGVICFCAWPGGRLAGHPIPLHCILARPGPCALDNLAAYV</sequence>
<organism evidence="1 2">
    <name type="scientific">Dibothriocephalus latus</name>
    <name type="common">Fish tapeworm</name>
    <name type="synonym">Diphyllobothrium latum</name>
    <dbReference type="NCBI Taxonomy" id="60516"/>
    <lineage>
        <taxon>Eukaryota</taxon>
        <taxon>Metazoa</taxon>
        <taxon>Spiralia</taxon>
        <taxon>Lophotrochozoa</taxon>
        <taxon>Platyhelminthes</taxon>
        <taxon>Cestoda</taxon>
        <taxon>Eucestoda</taxon>
        <taxon>Diphyllobothriidea</taxon>
        <taxon>Diphyllobothriidae</taxon>
        <taxon>Dibothriocephalus</taxon>
    </lineage>
</organism>